<evidence type="ECO:0000313" key="3">
    <source>
        <dbReference type="Proteomes" id="UP000784286"/>
    </source>
</evidence>
<dbReference type="EMBL" id="JAHLFJ010000088">
    <property type="protein sequence ID" value="MBU3856880.1"/>
    <property type="molecule type" value="Genomic_DNA"/>
</dbReference>
<dbReference type="AlphaFoldDB" id="A0A948TPT9"/>
<comment type="caution">
    <text evidence="2">The sequence shown here is derived from an EMBL/GenBank/DDBJ whole genome shotgun (WGS) entry which is preliminary data.</text>
</comment>
<reference evidence="2" key="1">
    <citation type="journal article" date="2021" name="PeerJ">
        <title>Extensive microbial diversity within the chicken gut microbiome revealed by metagenomics and culture.</title>
        <authorList>
            <person name="Gilroy R."/>
            <person name="Ravi A."/>
            <person name="Getino M."/>
            <person name="Pursley I."/>
            <person name="Horton D.L."/>
            <person name="Alikhan N.F."/>
            <person name="Baker D."/>
            <person name="Gharbi K."/>
            <person name="Hall N."/>
            <person name="Watson M."/>
            <person name="Adriaenssens E.M."/>
            <person name="Foster-Nyarko E."/>
            <person name="Jarju S."/>
            <person name="Secka A."/>
            <person name="Antonio M."/>
            <person name="Oren A."/>
            <person name="Chaudhuri R.R."/>
            <person name="La Ragione R."/>
            <person name="Hildebrand F."/>
            <person name="Pallen M.J."/>
        </authorList>
    </citation>
    <scope>NUCLEOTIDE SEQUENCE</scope>
    <source>
        <strain evidence="2">8470</strain>
    </source>
</reference>
<feature type="transmembrane region" description="Helical" evidence="1">
    <location>
        <begin position="37"/>
        <end position="61"/>
    </location>
</feature>
<protein>
    <submittedName>
        <fullName evidence="2">Phage holin family protein</fullName>
    </submittedName>
</protein>
<reference evidence="2" key="2">
    <citation type="submission" date="2021-04" db="EMBL/GenBank/DDBJ databases">
        <authorList>
            <person name="Gilroy R."/>
        </authorList>
    </citation>
    <scope>NUCLEOTIDE SEQUENCE</scope>
    <source>
        <strain evidence="2">8470</strain>
    </source>
</reference>
<dbReference type="Pfam" id="PF07332">
    <property type="entry name" value="Phage_holin_3_6"/>
    <property type="match status" value="1"/>
</dbReference>
<accession>A0A948TPT9</accession>
<dbReference type="Proteomes" id="UP000784286">
    <property type="component" value="Unassembled WGS sequence"/>
</dbReference>
<feature type="transmembrane region" description="Helical" evidence="1">
    <location>
        <begin position="73"/>
        <end position="95"/>
    </location>
</feature>
<evidence type="ECO:0000313" key="2">
    <source>
        <dbReference type="EMBL" id="MBU3856880.1"/>
    </source>
</evidence>
<sequence length="124" mass="14133">MFANENSINNLESLVKEIKKYIELQGQYIKLDIVEKLTVLLSTLILILILIVLGMMALFYFSFMLVYALEPVVGSLIGAYAVIGGVILLLGAAVYRMRKQWIFRPIVNFLAKLFLEDTTEKKEQ</sequence>
<proteinExistence type="predicted"/>
<evidence type="ECO:0000256" key="1">
    <source>
        <dbReference type="SAM" id="Phobius"/>
    </source>
</evidence>
<keyword evidence="1" id="KW-0472">Membrane</keyword>
<dbReference type="InterPro" id="IPR009937">
    <property type="entry name" value="Phage_holin_3_6"/>
</dbReference>
<gene>
    <name evidence="2" type="ORF">H9928_10085</name>
</gene>
<keyword evidence="1" id="KW-1133">Transmembrane helix</keyword>
<keyword evidence="1" id="KW-0812">Transmembrane</keyword>
<name>A0A948TPT9_9BACT</name>
<organism evidence="2 3">
    <name type="scientific">Candidatus Phocaeicola excrementipullorum</name>
    <dbReference type="NCBI Taxonomy" id="2838731"/>
    <lineage>
        <taxon>Bacteria</taxon>
        <taxon>Pseudomonadati</taxon>
        <taxon>Bacteroidota</taxon>
        <taxon>Bacteroidia</taxon>
        <taxon>Bacteroidales</taxon>
        <taxon>Bacteroidaceae</taxon>
        <taxon>Phocaeicola</taxon>
    </lineage>
</organism>